<feature type="transmembrane region" description="Helical" evidence="1">
    <location>
        <begin position="270"/>
        <end position="289"/>
    </location>
</feature>
<comment type="caution">
    <text evidence="2">The sequence shown here is derived from an EMBL/GenBank/DDBJ whole genome shotgun (WGS) entry which is preliminary data.</text>
</comment>
<dbReference type="EMBL" id="NMVO01000001">
    <property type="protein sequence ID" value="OYO17634.1"/>
    <property type="molecule type" value="Genomic_DNA"/>
</dbReference>
<keyword evidence="3" id="KW-1185">Reference proteome</keyword>
<proteinExistence type="predicted"/>
<dbReference type="Proteomes" id="UP000215896">
    <property type="component" value="Unassembled WGS sequence"/>
</dbReference>
<keyword evidence="1" id="KW-0472">Membrane</keyword>
<sequence>MQTEELLRTVLAPGEAVLWSTQRPRRRPSFGGLVGGAFVLLFMTTVLSGLLTGLWGTVANSFGGLSFGGLTGSWPVIFGLCLLVLLATMGRRLFGGTPPQLQAVTDRRALVAEVRRDGTRIVDEQPRETLTHLTRVQERGRTDLLWRVEVHQSTRSSSSSSRKSYRRHGFLWLTDTDADAAEAALLDPQRHAEAPDPGLQMGRVPPEEQRLLGDVLLAGERVTWCEPARTSEIQRQRGPIVFAGCGIVLLLVIFGFAFVGIRTIRPTEGFPLPLIIMGAVFAGFIALMTRGVHRELRVRALDDAAYAVTQLRALTAMRTDDGTLLVNSFLPAAVAGNPRPTPGPEGADFVFGEKTPLPLQFLIEQDGFHRVRDAEGASAALHRFSQAR</sequence>
<protein>
    <submittedName>
        <fullName evidence="2">Uncharacterized protein</fullName>
    </submittedName>
</protein>
<organism evidence="2 3">
    <name type="scientific">Enemella evansiae</name>
    <dbReference type="NCBI Taxonomy" id="2016499"/>
    <lineage>
        <taxon>Bacteria</taxon>
        <taxon>Bacillati</taxon>
        <taxon>Actinomycetota</taxon>
        <taxon>Actinomycetes</taxon>
        <taxon>Propionibacteriales</taxon>
        <taxon>Propionibacteriaceae</taxon>
        <taxon>Enemella</taxon>
    </lineage>
</organism>
<feature type="transmembrane region" description="Helical" evidence="1">
    <location>
        <begin position="30"/>
        <end position="55"/>
    </location>
</feature>
<reference evidence="2 3" key="1">
    <citation type="submission" date="2017-07" db="EMBL/GenBank/DDBJ databases">
        <title>Draft whole genome sequences of clinical Proprionibacteriaceae strains.</title>
        <authorList>
            <person name="Bernier A.-M."/>
            <person name="Bernard K."/>
            <person name="Domingo M.-C."/>
        </authorList>
    </citation>
    <scope>NUCLEOTIDE SEQUENCE [LARGE SCALE GENOMIC DNA]</scope>
    <source>
        <strain evidence="2 3">NML 030167</strain>
    </source>
</reference>
<accession>A0A4R6LQI6</accession>
<dbReference type="AlphaFoldDB" id="A0A255GWB3"/>
<gene>
    <name evidence="2" type="ORF">CGZ94_01740</name>
</gene>
<dbReference type="RefSeq" id="WP_094404442.1">
    <property type="nucleotide sequence ID" value="NZ_NMVO01000001.1"/>
</dbReference>
<evidence type="ECO:0000256" key="1">
    <source>
        <dbReference type="SAM" id="Phobius"/>
    </source>
</evidence>
<evidence type="ECO:0000313" key="3">
    <source>
        <dbReference type="Proteomes" id="UP000215896"/>
    </source>
</evidence>
<keyword evidence="1" id="KW-1133">Transmembrane helix</keyword>
<feature type="transmembrane region" description="Helical" evidence="1">
    <location>
        <begin position="240"/>
        <end position="264"/>
    </location>
</feature>
<accession>A0A255GWB3</accession>
<keyword evidence="1" id="KW-0812">Transmembrane</keyword>
<feature type="transmembrane region" description="Helical" evidence="1">
    <location>
        <begin position="67"/>
        <end position="87"/>
    </location>
</feature>
<name>A0A255GWB3_9ACTN</name>
<evidence type="ECO:0000313" key="2">
    <source>
        <dbReference type="EMBL" id="OYO17634.1"/>
    </source>
</evidence>